<dbReference type="EMBL" id="VSRR010000690">
    <property type="protein sequence ID" value="MPC18545.1"/>
    <property type="molecule type" value="Genomic_DNA"/>
</dbReference>
<reference evidence="1 2" key="1">
    <citation type="submission" date="2019-05" db="EMBL/GenBank/DDBJ databases">
        <title>Another draft genome of Portunus trituberculatus and its Hox gene families provides insights of decapod evolution.</title>
        <authorList>
            <person name="Jeong J.-H."/>
            <person name="Song I."/>
            <person name="Kim S."/>
            <person name="Choi T."/>
            <person name="Kim D."/>
            <person name="Ryu S."/>
            <person name="Kim W."/>
        </authorList>
    </citation>
    <scope>NUCLEOTIDE SEQUENCE [LARGE SCALE GENOMIC DNA]</scope>
    <source>
        <tissue evidence="1">Muscle</tissue>
    </source>
</reference>
<gene>
    <name evidence="1" type="ORF">E2C01_011431</name>
</gene>
<sequence>MRALGSERSRKCRLGFLTRGKGFLAERYFALEIRQSGGTMVAVREGANKLLYTGREVVCTT</sequence>
<organism evidence="1 2">
    <name type="scientific">Portunus trituberculatus</name>
    <name type="common">Swimming crab</name>
    <name type="synonym">Neptunus trituberculatus</name>
    <dbReference type="NCBI Taxonomy" id="210409"/>
    <lineage>
        <taxon>Eukaryota</taxon>
        <taxon>Metazoa</taxon>
        <taxon>Ecdysozoa</taxon>
        <taxon>Arthropoda</taxon>
        <taxon>Crustacea</taxon>
        <taxon>Multicrustacea</taxon>
        <taxon>Malacostraca</taxon>
        <taxon>Eumalacostraca</taxon>
        <taxon>Eucarida</taxon>
        <taxon>Decapoda</taxon>
        <taxon>Pleocyemata</taxon>
        <taxon>Brachyura</taxon>
        <taxon>Eubrachyura</taxon>
        <taxon>Portunoidea</taxon>
        <taxon>Portunidae</taxon>
        <taxon>Portuninae</taxon>
        <taxon>Portunus</taxon>
    </lineage>
</organism>
<accession>A0A5B7DBV8</accession>
<evidence type="ECO:0000313" key="1">
    <source>
        <dbReference type="EMBL" id="MPC18545.1"/>
    </source>
</evidence>
<name>A0A5B7DBV8_PORTR</name>
<keyword evidence="2" id="KW-1185">Reference proteome</keyword>
<comment type="caution">
    <text evidence="1">The sequence shown here is derived from an EMBL/GenBank/DDBJ whole genome shotgun (WGS) entry which is preliminary data.</text>
</comment>
<protein>
    <submittedName>
        <fullName evidence="1">Uncharacterized protein</fullName>
    </submittedName>
</protein>
<dbReference type="AlphaFoldDB" id="A0A5B7DBV8"/>
<evidence type="ECO:0000313" key="2">
    <source>
        <dbReference type="Proteomes" id="UP000324222"/>
    </source>
</evidence>
<proteinExistence type="predicted"/>
<dbReference type="Proteomes" id="UP000324222">
    <property type="component" value="Unassembled WGS sequence"/>
</dbReference>